<sequence>MGTHCFSVQYVAPTSPSGVPDQSGVGAFSYQDSAGNRYGGTYGLRDGQVVDTKGDFPPNFHFNTFQDLDSFFPEYFRNLGNLLQEAFNANFENQRLAFNAAQKAFDLTSNQAGYNPNFNYPGAGNFPNFGDFPGVPLAFPAMPNFGNEFGAFAAAVANPGYRQQIAAINPSNPGVPNVNEVRYSNSETPGNNGGYMAVSSTSYSTSSQNADGQITNSRAAETVINDNGKITKYSVKN</sequence>
<gene>
    <name evidence="1" type="primary">Sn2</name>
</gene>
<protein>
    <submittedName>
        <fullName evidence="1">Seroin transcript 2A</fullName>
    </submittedName>
</protein>
<dbReference type="AlphaFoldDB" id="A0A4P2U9E9"/>
<dbReference type="EMBL" id="MH127913">
    <property type="protein sequence ID" value="AXY94654.1"/>
    <property type="molecule type" value="mRNA"/>
</dbReference>
<proteinExistence type="evidence at transcript level"/>
<reference evidence="1" key="1">
    <citation type="submission" date="2018-03" db="EMBL/GenBank/DDBJ databases">
        <title>Identification of three main branches in the phylogenetic tree of silk seroins.</title>
        <authorList>
            <person name="Kucerova L."/>
            <person name="Zurovec M."/>
            <person name="Kludkiewicz B."/>
            <person name="Strnad H."/>
            <person name="Sehnal F."/>
        </authorList>
    </citation>
    <scope>NUCLEOTIDE SEQUENCE</scope>
    <source>
        <tissue evidence="1">Larval silk glands</tissue>
    </source>
</reference>
<organism evidence="1">
    <name type="scientific">Antheraea yamamai</name>
    <name type="common">Japanese oak silkmoth</name>
    <dbReference type="NCBI Taxonomy" id="7121"/>
    <lineage>
        <taxon>Eukaryota</taxon>
        <taxon>Metazoa</taxon>
        <taxon>Ecdysozoa</taxon>
        <taxon>Arthropoda</taxon>
        <taxon>Hexapoda</taxon>
        <taxon>Insecta</taxon>
        <taxon>Pterygota</taxon>
        <taxon>Neoptera</taxon>
        <taxon>Endopterygota</taxon>
        <taxon>Lepidoptera</taxon>
        <taxon>Glossata</taxon>
        <taxon>Ditrysia</taxon>
        <taxon>Bombycoidea</taxon>
        <taxon>Saturniidae</taxon>
        <taxon>Saturniinae</taxon>
        <taxon>Saturniini</taxon>
        <taxon>Antheraea</taxon>
    </lineage>
</organism>
<name>A0A4P2U9E9_ANTYA</name>
<accession>A0A4P2U9E9</accession>
<evidence type="ECO:0000313" key="1">
    <source>
        <dbReference type="EMBL" id="AXY94654.1"/>
    </source>
</evidence>